<sequence>MCELYWRLYEQDIPVLTGPSPLARVLGCPAPCDCDVVVYVGDRERVGRNDCVWASSDPTFIHRPIWIGGYPHVAPEDLKNIISPEVSSTVECIMKKLRGEVRAP</sequence>
<dbReference type="EMBL" id="JAAVJF010000005">
    <property type="protein sequence ID" value="NYR16353.1"/>
    <property type="molecule type" value="Genomic_DNA"/>
</dbReference>
<dbReference type="Proteomes" id="UP000554766">
    <property type="component" value="Unassembled WGS sequence"/>
</dbReference>
<dbReference type="GeneID" id="5054776"/>
<keyword evidence="2" id="KW-1185">Reference proteome</keyword>
<dbReference type="RefSeq" id="WP_011901183.1">
    <property type="nucleotide sequence ID" value="NZ_JAAVJF010000005.1"/>
</dbReference>
<gene>
    <name evidence="1" type="ORF">HC235_10505</name>
</gene>
<protein>
    <submittedName>
        <fullName evidence="1">Uncharacterized protein</fullName>
    </submittedName>
</protein>
<reference evidence="1 2" key="1">
    <citation type="journal article" date="2020" name="Nat. Commun.">
        <title>The structures of two archaeal type IV pili illuminate evolutionary relationships.</title>
        <authorList>
            <person name="Wang F."/>
            <person name="Baquero D.P."/>
            <person name="Su Z."/>
            <person name="Beltran L.C."/>
            <person name="Prangishvili D."/>
            <person name="Krupovic M."/>
            <person name="Egelman E.H."/>
        </authorList>
    </citation>
    <scope>NUCLEOTIDE SEQUENCE [LARGE SCALE GENOMIC DNA]</scope>
    <source>
        <strain evidence="1 2">2GA</strain>
    </source>
</reference>
<accession>A0A7L4PCD9</accession>
<organism evidence="1 2">
    <name type="scientific">Pyrobaculum arsenaticum</name>
    <dbReference type="NCBI Taxonomy" id="121277"/>
    <lineage>
        <taxon>Archaea</taxon>
        <taxon>Thermoproteota</taxon>
        <taxon>Thermoprotei</taxon>
        <taxon>Thermoproteales</taxon>
        <taxon>Thermoproteaceae</taxon>
        <taxon>Pyrobaculum</taxon>
    </lineage>
</organism>
<proteinExistence type="predicted"/>
<comment type="caution">
    <text evidence="1">The sequence shown here is derived from an EMBL/GenBank/DDBJ whole genome shotgun (WGS) entry which is preliminary data.</text>
</comment>
<dbReference type="AlphaFoldDB" id="A0A7L4PCD9"/>
<evidence type="ECO:0000313" key="2">
    <source>
        <dbReference type="Proteomes" id="UP000554766"/>
    </source>
</evidence>
<dbReference type="OMA" id="WIGGYPH"/>
<evidence type="ECO:0000313" key="1">
    <source>
        <dbReference type="EMBL" id="NYR16353.1"/>
    </source>
</evidence>
<name>A0A7L4PCD9_9CREN</name>